<evidence type="ECO:0000313" key="13">
    <source>
        <dbReference type="EMBL" id="KFI61225.1"/>
    </source>
</evidence>
<feature type="active site" description="For GATase activity" evidence="9">
    <location>
        <position position="2"/>
    </location>
</feature>
<evidence type="ECO:0000256" key="4">
    <source>
        <dbReference type="ARBA" id="ARBA00022741"/>
    </source>
</evidence>
<dbReference type="EC" id="6.3.5.4" evidence="3"/>
<protein>
    <recommendedName>
        <fullName evidence="3">asparagine synthase (glutamine-hydrolyzing)</fullName>
        <ecNumber evidence="3">6.3.5.4</ecNumber>
    </recommendedName>
</protein>
<dbReference type="PANTHER" id="PTHR43284:SF1">
    <property type="entry name" value="ASPARAGINE SYNTHETASE"/>
    <property type="match status" value="1"/>
</dbReference>
<feature type="binding site" evidence="10">
    <location>
        <position position="281"/>
    </location>
    <ligand>
        <name>ATP</name>
        <dbReference type="ChEBI" id="CHEBI:30616"/>
    </ligand>
</feature>
<dbReference type="eggNOG" id="COG0367">
    <property type="taxonomic scope" value="Bacteria"/>
</dbReference>
<dbReference type="Proteomes" id="UP000029046">
    <property type="component" value="Unassembled WGS sequence"/>
</dbReference>
<dbReference type="NCBIfam" id="TIGR01536">
    <property type="entry name" value="asn_synth_AEB"/>
    <property type="match status" value="1"/>
</dbReference>
<dbReference type="Pfam" id="PF13537">
    <property type="entry name" value="GATase_7"/>
    <property type="match status" value="1"/>
</dbReference>
<keyword evidence="9" id="KW-0028">Amino-acid biosynthesis</keyword>
<evidence type="ECO:0000256" key="8">
    <source>
        <dbReference type="ARBA" id="ARBA00048741"/>
    </source>
</evidence>
<evidence type="ECO:0000259" key="12">
    <source>
        <dbReference type="PROSITE" id="PS51278"/>
    </source>
</evidence>
<keyword evidence="5 10" id="KW-0067">ATP-binding</keyword>
<dbReference type="SUPFAM" id="SSF52402">
    <property type="entry name" value="Adenine nucleotide alpha hydrolases-like"/>
    <property type="match status" value="1"/>
</dbReference>
<evidence type="ECO:0000256" key="1">
    <source>
        <dbReference type="ARBA" id="ARBA00005187"/>
    </source>
</evidence>
<feature type="binding site" evidence="10">
    <location>
        <begin position="354"/>
        <end position="355"/>
    </location>
    <ligand>
        <name>ATP</name>
        <dbReference type="ChEBI" id="CHEBI:30616"/>
    </ligand>
</feature>
<reference evidence="13 14" key="1">
    <citation type="submission" date="2014-03" db="EMBL/GenBank/DDBJ databases">
        <title>Genomics of Bifidobacteria.</title>
        <authorList>
            <person name="Ventura M."/>
            <person name="Milani C."/>
            <person name="Lugli G.A."/>
        </authorList>
    </citation>
    <scope>NUCLEOTIDE SEQUENCE [LARGE SCALE GENOMIC DNA]</scope>
    <source>
        <strain evidence="13 14">LMG 11586</strain>
    </source>
</reference>
<comment type="caution">
    <text evidence="13">The sequence shown here is derived from an EMBL/GenBank/DDBJ whole genome shotgun (WGS) entry which is preliminary data.</text>
</comment>
<dbReference type="GO" id="GO:0006529">
    <property type="term" value="P:asparagine biosynthetic process"/>
    <property type="evidence" value="ECO:0007669"/>
    <property type="project" value="UniProtKB-KW"/>
</dbReference>
<dbReference type="InterPro" id="IPR006426">
    <property type="entry name" value="Asn_synth_AEB"/>
</dbReference>
<comment type="similarity">
    <text evidence="2">Belongs to the asparagine synthetase family.</text>
</comment>
<dbReference type="Gene3D" id="3.60.20.10">
    <property type="entry name" value="Glutamine Phosphoribosylpyrophosphate, subunit 1, domain 1"/>
    <property type="match status" value="1"/>
</dbReference>
<keyword evidence="4 10" id="KW-0547">Nucleotide-binding</keyword>
<name>A0A087AR25_9BIFI</name>
<dbReference type="PIRSF" id="PIRSF001589">
    <property type="entry name" value="Asn_synthetase_glu-h"/>
    <property type="match status" value="1"/>
</dbReference>
<evidence type="ECO:0000313" key="14">
    <source>
        <dbReference type="Proteomes" id="UP000029046"/>
    </source>
</evidence>
<dbReference type="InterPro" id="IPR014729">
    <property type="entry name" value="Rossmann-like_a/b/a_fold"/>
</dbReference>
<keyword evidence="13" id="KW-0436">Ligase</keyword>
<evidence type="ECO:0000256" key="10">
    <source>
        <dbReference type="PIRSR" id="PIRSR001589-2"/>
    </source>
</evidence>
<dbReference type="GO" id="GO:0005524">
    <property type="term" value="F:ATP binding"/>
    <property type="evidence" value="ECO:0007669"/>
    <property type="project" value="UniProtKB-KW"/>
</dbReference>
<dbReference type="OrthoDB" id="9763290at2"/>
<sequence length="629" mass="72128">MCGIAGFVNDMPIDVKCPVLKRMTDIIAHRGPDSEGSYVDEHAALGHRRLSIIDLGGSSQPIYNEDRTLVITYNGEIYNYQPLREELLALGHTFATEGDTEVILHGYEQWGADVLKRLRGMFAFVIWDTKTRTLFGARDHFGIKPFYYAQMNGTFMYASEIKALLQHPDFVKELNADALKPYMTFQYPAIPETFFKGVFKLPEGHCFTYRDGRMDIRRYYDETYTEGGMDLKELVDTIDRTVCDSVKAHQIADVEVGSFLSSGVDSSYVAAVARPEHTYSIGFGKGTYNESQQAQELAQIIDLNNTSEALGGDEAFENFPRIQWHLDEPDSNPSCVPLFFLSELASRDLRVVLSGEGADELFAGYIDYGVHTHSKAIKVVTRMLTHLPQGMRHAIARFCKGKTFHGAWHLYANLAPAEESFIGQAKVFDEDEAVRLLKPEYRQGPGVAQIVGRIYERIKGRGMSELKKKQYLDMHQWMPGDILLKADKLTMAHSLELRVPLLDKELMAVAEQVPTKYLITDENTKFAFRQAAARHLPKEWYDREKLGFPVPIKIWLRQEKYYRHVRALFEQEWVGRFFDQDALLKMLDDNFEGRTDDRRKIWTVFTFLTWYDVYFNHDGSKPELVELTA</sequence>
<evidence type="ECO:0000256" key="9">
    <source>
        <dbReference type="PIRSR" id="PIRSR001589-1"/>
    </source>
</evidence>
<dbReference type="RefSeq" id="WP_033505977.1">
    <property type="nucleotide sequence ID" value="NZ_JGYX01000002.1"/>
</dbReference>
<evidence type="ECO:0000256" key="3">
    <source>
        <dbReference type="ARBA" id="ARBA00012737"/>
    </source>
</evidence>
<dbReference type="InterPro" id="IPR017932">
    <property type="entry name" value="GATase_2_dom"/>
</dbReference>
<evidence type="ECO:0000256" key="7">
    <source>
        <dbReference type="ARBA" id="ARBA00022962"/>
    </source>
</evidence>
<dbReference type="CDD" id="cd00712">
    <property type="entry name" value="AsnB"/>
    <property type="match status" value="1"/>
</dbReference>
<accession>A0A087AR25</accession>
<gene>
    <name evidence="13" type="ORF">BIGA_0658</name>
</gene>
<dbReference type="GO" id="GO:0005829">
    <property type="term" value="C:cytosol"/>
    <property type="evidence" value="ECO:0007669"/>
    <property type="project" value="TreeGrafter"/>
</dbReference>
<dbReference type="InterPro" id="IPR001962">
    <property type="entry name" value="Asn_synthase"/>
</dbReference>
<dbReference type="Pfam" id="PF00733">
    <property type="entry name" value="Asn_synthase"/>
    <property type="match status" value="1"/>
</dbReference>
<feature type="domain" description="Glutamine amidotransferase type-2" evidence="12">
    <location>
        <begin position="2"/>
        <end position="212"/>
    </location>
</feature>
<dbReference type="PROSITE" id="PS51278">
    <property type="entry name" value="GATASE_TYPE_2"/>
    <property type="match status" value="1"/>
</dbReference>
<evidence type="ECO:0000256" key="5">
    <source>
        <dbReference type="ARBA" id="ARBA00022840"/>
    </source>
</evidence>
<dbReference type="InterPro" id="IPR051786">
    <property type="entry name" value="ASN_synthetase/amidase"/>
</dbReference>
<keyword evidence="7 9" id="KW-0315">Glutamine amidotransferase</keyword>
<dbReference type="PANTHER" id="PTHR43284">
    <property type="entry name" value="ASPARAGINE SYNTHETASE (GLUTAMINE-HYDROLYZING)"/>
    <property type="match status" value="1"/>
</dbReference>
<evidence type="ECO:0000256" key="6">
    <source>
        <dbReference type="ARBA" id="ARBA00022888"/>
    </source>
</evidence>
<dbReference type="InterPro" id="IPR033738">
    <property type="entry name" value="AsnB_N"/>
</dbReference>
<dbReference type="InterPro" id="IPR029055">
    <property type="entry name" value="Ntn_hydrolases_N"/>
</dbReference>
<keyword evidence="14" id="KW-1185">Reference proteome</keyword>
<keyword evidence="6 9" id="KW-0061">Asparagine biosynthesis</keyword>
<dbReference type="SUPFAM" id="SSF56235">
    <property type="entry name" value="N-terminal nucleophile aminohydrolases (Ntn hydrolases)"/>
    <property type="match status" value="1"/>
</dbReference>
<dbReference type="AlphaFoldDB" id="A0A087AR25"/>
<proteinExistence type="inferred from homology"/>
<dbReference type="Gene3D" id="3.40.50.620">
    <property type="entry name" value="HUPs"/>
    <property type="match status" value="1"/>
</dbReference>
<evidence type="ECO:0000256" key="11">
    <source>
        <dbReference type="PIRSR" id="PIRSR001589-3"/>
    </source>
</evidence>
<feature type="binding site" evidence="10">
    <location>
        <position position="99"/>
    </location>
    <ligand>
        <name>L-glutamine</name>
        <dbReference type="ChEBI" id="CHEBI:58359"/>
    </ligand>
</feature>
<organism evidence="13 14">
    <name type="scientific">Bifidobacterium pullorum subsp. gallinarum</name>
    <dbReference type="NCBI Taxonomy" id="78344"/>
    <lineage>
        <taxon>Bacteria</taxon>
        <taxon>Bacillati</taxon>
        <taxon>Actinomycetota</taxon>
        <taxon>Actinomycetes</taxon>
        <taxon>Bifidobacteriales</taxon>
        <taxon>Bifidobacteriaceae</taxon>
        <taxon>Bifidobacterium</taxon>
    </lineage>
</organism>
<dbReference type="CDD" id="cd01991">
    <property type="entry name" value="Asn_synthase_B_C"/>
    <property type="match status" value="1"/>
</dbReference>
<dbReference type="EMBL" id="JGYX01000002">
    <property type="protein sequence ID" value="KFI61225.1"/>
    <property type="molecule type" value="Genomic_DNA"/>
</dbReference>
<evidence type="ECO:0000256" key="2">
    <source>
        <dbReference type="ARBA" id="ARBA00005752"/>
    </source>
</evidence>
<feature type="site" description="Important for beta-aspartyl-AMP intermediate formation" evidence="11">
    <location>
        <position position="356"/>
    </location>
</feature>
<comment type="pathway">
    <text evidence="1">Amino-acid biosynthesis; L-asparagine biosynthesis; L-asparagine from L-aspartate (L-Gln route): step 1/1.</text>
</comment>
<dbReference type="GO" id="GO:0004066">
    <property type="term" value="F:asparagine synthase (glutamine-hydrolyzing) activity"/>
    <property type="evidence" value="ECO:0007669"/>
    <property type="project" value="UniProtKB-EC"/>
</dbReference>
<comment type="catalytic activity">
    <reaction evidence="8">
        <text>L-aspartate + L-glutamine + ATP + H2O = L-asparagine + L-glutamate + AMP + diphosphate + H(+)</text>
        <dbReference type="Rhea" id="RHEA:12228"/>
        <dbReference type="ChEBI" id="CHEBI:15377"/>
        <dbReference type="ChEBI" id="CHEBI:15378"/>
        <dbReference type="ChEBI" id="CHEBI:29985"/>
        <dbReference type="ChEBI" id="CHEBI:29991"/>
        <dbReference type="ChEBI" id="CHEBI:30616"/>
        <dbReference type="ChEBI" id="CHEBI:33019"/>
        <dbReference type="ChEBI" id="CHEBI:58048"/>
        <dbReference type="ChEBI" id="CHEBI:58359"/>
        <dbReference type="ChEBI" id="CHEBI:456215"/>
        <dbReference type="EC" id="6.3.5.4"/>
    </reaction>
</comment>